<dbReference type="Gene3D" id="3.40.50.300">
    <property type="entry name" value="P-loop containing nucleotide triphosphate hydrolases"/>
    <property type="match status" value="1"/>
</dbReference>
<evidence type="ECO:0000256" key="3">
    <source>
        <dbReference type="ARBA" id="ARBA00022741"/>
    </source>
</evidence>
<keyword evidence="4" id="KW-0227">DNA damage</keyword>
<protein>
    <submittedName>
        <fullName evidence="8">Cell cycle checkpoint protein RAD17 isoform X1</fullName>
    </submittedName>
</protein>
<dbReference type="GO" id="GO:0003682">
    <property type="term" value="F:chromatin binding"/>
    <property type="evidence" value="ECO:0007669"/>
    <property type="project" value="TreeGrafter"/>
</dbReference>
<accession>A0AAV7JQL5</accession>
<keyword evidence="5" id="KW-0067">ATP-binding</keyword>
<dbReference type="InterPro" id="IPR027417">
    <property type="entry name" value="P-loop_NTPase"/>
</dbReference>
<organism evidence="8 9">
    <name type="scientific">Oopsacas minuta</name>
    <dbReference type="NCBI Taxonomy" id="111878"/>
    <lineage>
        <taxon>Eukaryota</taxon>
        <taxon>Metazoa</taxon>
        <taxon>Porifera</taxon>
        <taxon>Hexactinellida</taxon>
        <taxon>Hexasterophora</taxon>
        <taxon>Lyssacinosida</taxon>
        <taxon>Leucopsacidae</taxon>
        <taxon>Oopsacas</taxon>
    </lineage>
</organism>
<gene>
    <name evidence="8" type="ORF">LOD99_7761</name>
</gene>
<dbReference type="GO" id="GO:0005634">
    <property type="term" value="C:nucleus"/>
    <property type="evidence" value="ECO:0007669"/>
    <property type="project" value="UniProtKB-SubCell"/>
</dbReference>
<dbReference type="InterPro" id="IPR004582">
    <property type="entry name" value="Checkpoint_prot_Rad17_Rad24"/>
</dbReference>
<dbReference type="AlphaFoldDB" id="A0AAV7JQL5"/>
<evidence type="ECO:0000256" key="5">
    <source>
        <dbReference type="ARBA" id="ARBA00022840"/>
    </source>
</evidence>
<dbReference type="GO" id="GO:0003689">
    <property type="term" value="F:DNA clamp loader activity"/>
    <property type="evidence" value="ECO:0007669"/>
    <property type="project" value="TreeGrafter"/>
</dbReference>
<dbReference type="GO" id="GO:0005524">
    <property type="term" value="F:ATP binding"/>
    <property type="evidence" value="ECO:0007669"/>
    <property type="project" value="UniProtKB-KW"/>
</dbReference>
<comment type="caution">
    <text evidence="8">The sequence shown here is derived from an EMBL/GenBank/DDBJ whole genome shotgun (WGS) entry which is preliminary data.</text>
</comment>
<evidence type="ECO:0000256" key="2">
    <source>
        <dbReference type="ARBA" id="ARBA00006168"/>
    </source>
</evidence>
<evidence type="ECO:0000256" key="7">
    <source>
        <dbReference type="ARBA" id="ARBA00023306"/>
    </source>
</evidence>
<dbReference type="PANTHER" id="PTHR12172:SF0">
    <property type="entry name" value="CELL CYCLE CHECKPOINT PROTEIN RAD17"/>
    <property type="match status" value="1"/>
</dbReference>
<comment type="subcellular location">
    <subcellularLocation>
        <location evidence="1">Nucleus</location>
    </subcellularLocation>
</comment>
<comment type="similarity">
    <text evidence="2">Belongs to the rad17/RAD24 family.</text>
</comment>
<dbReference type="SUPFAM" id="SSF52540">
    <property type="entry name" value="P-loop containing nucleoside triphosphate hydrolases"/>
    <property type="match status" value="1"/>
</dbReference>
<dbReference type="GO" id="GO:0033314">
    <property type="term" value="P:mitotic DNA replication checkpoint signaling"/>
    <property type="evidence" value="ECO:0007669"/>
    <property type="project" value="TreeGrafter"/>
</dbReference>
<evidence type="ECO:0000256" key="1">
    <source>
        <dbReference type="ARBA" id="ARBA00004123"/>
    </source>
</evidence>
<keyword evidence="3" id="KW-0547">Nucleotide-binding</keyword>
<dbReference type="Proteomes" id="UP001165289">
    <property type="component" value="Unassembled WGS sequence"/>
</dbReference>
<keyword evidence="9" id="KW-1185">Reference proteome</keyword>
<proteinExistence type="inferred from homology"/>
<keyword evidence="6" id="KW-0539">Nucleus</keyword>
<evidence type="ECO:0000256" key="6">
    <source>
        <dbReference type="ARBA" id="ARBA00023242"/>
    </source>
</evidence>
<dbReference type="Pfam" id="PF03215">
    <property type="entry name" value="Rad17"/>
    <property type="match status" value="1"/>
</dbReference>
<evidence type="ECO:0000256" key="4">
    <source>
        <dbReference type="ARBA" id="ARBA00022763"/>
    </source>
</evidence>
<evidence type="ECO:0000313" key="8">
    <source>
        <dbReference type="EMBL" id="KAI6650710.1"/>
    </source>
</evidence>
<evidence type="ECO:0000313" key="9">
    <source>
        <dbReference type="Proteomes" id="UP001165289"/>
    </source>
</evidence>
<keyword evidence="7" id="KW-0131">Cell cycle</keyword>
<sequence>MIGVGQPLRRKRTLEWIDSDLSPDEDSKPADNSMDSDLELLNVFKSNETKPEIIEMKDWCEEFKPESSSELVGNKKQINDLNKFLKYCLSRAAPSILHLSGPPGCGKSTALRVLGNELEMDLVEWNSPTAVVTNTDIDEDDPITYTEGQLKTFQLFLINNKYSSYSETSLELHPDELHFKFSITKSHTAPRDRKKLLIVKDIPNVILRTPSLMQEVLRLYHTRGRHVLAFVVPSSHESSDPYWKLFSRELLGEFGIASICFNAVHNTGMSKVISRVMLQKTNRVDDLLLDEVLAASTGDLRFALNTLHFYLFNSTNLSCINILNKKKLTKRVKKNATSLSSYKPVPPVPVYSSIKNHPLSSLHAIGKVLHAKRKPWRSKDVPASLPSHLSHHTREELQYQPDHVFETSTLSSDLFLSFLHCNLPEYSIDINELTIACNYLSQSDILSPLSSRLHYIPSHYSPYVASIGISHSLTQCVSSKFTINGPIDRQIRENISGNQSLLIEIARETNQYETNHIRLATDLLSYHQLLPNLHNSNRLQQLVSCYKLHERRFISRDFPSLIAQPSNFSTVNVTSPNSSEEEDQSLIVEDFPEYENW</sequence>
<name>A0AAV7JQL5_9METZ</name>
<dbReference type="EMBL" id="JAKMXF010000310">
    <property type="protein sequence ID" value="KAI6650710.1"/>
    <property type="molecule type" value="Genomic_DNA"/>
</dbReference>
<dbReference type="GO" id="GO:0000077">
    <property type="term" value="P:DNA damage checkpoint signaling"/>
    <property type="evidence" value="ECO:0007669"/>
    <property type="project" value="TreeGrafter"/>
</dbReference>
<dbReference type="PANTHER" id="PTHR12172">
    <property type="entry name" value="CELL CYCLE CHECKPOINT PROTEIN RAD17"/>
    <property type="match status" value="1"/>
</dbReference>
<dbReference type="GO" id="GO:0006281">
    <property type="term" value="P:DNA repair"/>
    <property type="evidence" value="ECO:0007669"/>
    <property type="project" value="InterPro"/>
</dbReference>
<reference evidence="8 9" key="1">
    <citation type="journal article" date="2023" name="BMC Biol.">
        <title>The compact genome of the sponge Oopsacas minuta (Hexactinellida) is lacking key metazoan core genes.</title>
        <authorList>
            <person name="Santini S."/>
            <person name="Schenkelaars Q."/>
            <person name="Jourda C."/>
            <person name="Duchesne M."/>
            <person name="Belahbib H."/>
            <person name="Rocher C."/>
            <person name="Selva M."/>
            <person name="Riesgo A."/>
            <person name="Vervoort M."/>
            <person name="Leys S.P."/>
            <person name="Kodjabachian L."/>
            <person name="Le Bivic A."/>
            <person name="Borchiellini C."/>
            <person name="Claverie J.M."/>
            <person name="Renard E."/>
        </authorList>
    </citation>
    <scope>NUCLEOTIDE SEQUENCE [LARGE SCALE GENOMIC DNA]</scope>
    <source>
        <strain evidence="8">SPO-2</strain>
    </source>
</reference>